<accession>A0A1S8A7Y6</accession>
<gene>
    <name evidence="2" type="ORF">SAMD00023353_2401380</name>
</gene>
<evidence type="ECO:0000313" key="3">
    <source>
        <dbReference type="Proteomes" id="UP000054516"/>
    </source>
</evidence>
<keyword evidence="3" id="KW-1185">Reference proteome</keyword>
<proteinExistence type="predicted"/>
<reference evidence="2" key="1">
    <citation type="submission" date="2016-03" db="EMBL/GenBank/DDBJ databases">
        <title>Draft genome sequence of Rosellinia necatrix.</title>
        <authorList>
            <person name="Kanematsu S."/>
        </authorList>
    </citation>
    <scope>NUCLEOTIDE SEQUENCE [LARGE SCALE GENOMIC DNA]</scope>
    <source>
        <strain evidence="2">W97</strain>
    </source>
</reference>
<feature type="compositionally biased region" description="Polar residues" evidence="1">
    <location>
        <begin position="51"/>
        <end position="60"/>
    </location>
</feature>
<name>A0A1S8A7Y6_ROSNE</name>
<dbReference type="Proteomes" id="UP000054516">
    <property type="component" value="Unassembled WGS sequence"/>
</dbReference>
<organism evidence="2">
    <name type="scientific">Rosellinia necatrix</name>
    <name type="common">White root-rot fungus</name>
    <dbReference type="NCBI Taxonomy" id="77044"/>
    <lineage>
        <taxon>Eukaryota</taxon>
        <taxon>Fungi</taxon>
        <taxon>Dikarya</taxon>
        <taxon>Ascomycota</taxon>
        <taxon>Pezizomycotina</taxon>
        <taxon>Sordariomycetes</taxon>
        <taxon>Xylariomycetidae</taxon>
        <taxon>Xylariales</taxon>
        <taxon>Xylariaceae</taxon>
        <taxon>Rosellinia</taxon>
    </lineage>
</organism>
<evidence type="ECO:0000313" key="2">
    <source>
        <dbReference type="EMBL" id="GAW26218.1"/>
    </source>
</evidence>
<protein>
    <submittedName>
        <fullName evidence="2">Uncharacterized protein</fullName>
    </submittedName>
</protein>
<dbReference type="EMBL" id="DF977469">
    <property type="protein sequence ID" value="GAW26218.1"/>
    <property type="molecule type" value="Genomic_DNA"/>
</dbReference>
<dbReference type="AlphaFoldDB" id="A0A1S8A7Y6"/>
<sequence length="60" mass="6568">MTLLATYRGSMNKPVAGQRFVASCVCLTREQLSMWESRTQANGGDGEERSNNLQSGLGFL</sequence>
<feature type="region of interest" description="Disordered" evidence="1">
    <location>
        <begin position="37"/>
        <end position="60"/>
    </location>
</feature>
<evidence type="ECO:0000256" key="1">
    <source>
        <dbReference type="SAM" id="MobiDB-lite"/>
    </source>
</evidence>